<keyword evidence="7 14" id="KW-0249">Electron transport</keyword>
<feature type="topological domain" description="Cytoplasmic" evidence="14">
    <location>
        <begin position="1"/>
        <end position="14"/>
    </location>
</feature>
<feature type="transmembrane region" description="Helical" evidence="15">
    <location>
        <begin position="12"/>
        <end position="33"/>
    </location>
</feature>
<evidence type="ECO:0000256" key="12">
    <source>
        <dbReference type="ARBA" id="ARBA00023186"/>
    </source>
</evidence>
<evidence type="ECO:0000313" key="16">
    <source>
        <dbReference type="EMBL" id="WNC67288.1"/>
    </source>
</evidence>
<keyword evidence="8 14" id="KW-1133">Transmembrane helix</keyword>
<feature type="disulfide bond" description="Redox-active" evidence="14">
    <location>
        <begin position="41"/>
        <end position="44"/>
    </location>
</feature>
<dbReference type="SUPFAM" id="SSF158442">
    <property type="entry name" value="DsbB-like"/>
    <property type="match status" value="1"/>
</dbReference>
<comment type="similarity">
    <text evidence="2 14">Belongs to the DsbB family.</text>
</comment>
<proteinExistence type="inferred from homology"/>
<dbReference type="InterPro" id="IPR003752">
    <property type="entry name" value="DiS_bond_form_DsbB/BdbC"/>
</dbReference>
<gene>
    <name evidence="14 16" type="primary">dsbB</name>
    <name evidence="16" type="ORF">RI845_12240</name>
</gene>
<feature type="topological domain" description="Periplasmic" evidence="14">
    <location>
        <begin position="32"/>
        <end position="49"/>
    </location>
</feature>
<evidence type="ECO:0000256" key="3">
    <source>
        <dbReference type="ARBA" id="ARBA00022448"/>
    </source>
</evidence>
<evidence type="ECO:0000256" key="13">
    <source>
        <dbReference type="ARBA" id="ARBA00023284"/>
    </source>
</evidence>
<evidence type="ECO:0000256" key="2">
    <source>
        <dbReference type="ARBA" id="ARBA00008823"/>
    </source>
</evidence>
<evidence type="ECO:0000256" key="7">
    <source>
        <dbReference type="ARBA" id="ARBA00022982"/>
    </source>
</evidence>
<comment type="subcellular location">
    <subcellularLocation>
        <location evidence="1">Cell inner membrane</location>
        <topology evidence="1">Multi-pass membrane protein</topology>
    </subcellularLocation>
    <subcellularLocation>
        <location evidence="14">Cell membrane</location>
        <topology evidence="14">Multi-pass membrane protein</topology>
    </subcellularLocation>
</comment>
<keyword evidence="4 14" id="KW-1003">Cell membrane</keyword>
<keyword evidence="13 14" id="KW-0676">Redox-active center</keyword>
<feature type="transmembrane region" description="Helical" evidence="15">
    <location>
        <begin position="45"/>
        <end position="65"/>
    </location>
</feature>
<dbReference type="InterPro" id="IPR022920">
    <property type="entry name" value="Disulphide_bond_form_DsbB"/>
</dbReference>
<evidence type="ECO:0000256" key="6">
    <source>
        <dbReference type="ARBA" id="ARBA00022692"/>
    </source>
</evidence>
<sequence length="175" mass="19519">MLKTLNNFVLNPLSWWLLAISALGLEFSALYFQYGLGLEPCIMCIYQRVAILAIMAGGIIGAVGNNLLTSRLIGFVLWAVGAIWGLLIAIEHVDIQSNAGSLFYTCDLIPNFPSWMPLHEWFPAIFEATGDCGEISWSFLGYSMPQWMIVVYGMYTALFAIFFSSRIVNLMKNKG</sequence>
<dbReference type="Gene3D" id="1.20.1550.10">
    <property type="entry name" value="DsbB-like"/>
    <property type="match status" value="1"/>
</dbReference>
<comment type="function">
    <text evidence="14">Required for disulfide bond formation in some periplasmic proteins. Acts by oxidizing the DsbA protein.</text>
</comment>
<evidence type="ECO:0000256" key="4">
    <source>
        <dbReference type="ARBA" id="ARBA00022475"/>
    </source>
</evidence>
<dbReference type="PANTHER" id="PTHR36570:SF2">
    <property type="entry name" value="DISULFIDE BOND FORMATION PROTEIN B"/>
    <property type="match status" value="1"/>
</dbReference>
<feature type="disulfide bond" description="Redox-active" evidence="14">
    <location>
        <begin position="106"/>
        <end position="132"/>
    </location>
</feature>
<dbReference type="GO" id="GO:0016491">
    <property type="term" value="F:oxidoreductase activity"/>
    <property type="evidence" value="ECO:0007669"/>
    <property type="project" value="UniProtKB-KW"/>
</dbReference>
<keyword evidence="12 14" id="KW-0143">Chaperone</keyword>
<keyword evidence="5" id="KW-0997">Cell inner membrane</keyword>
<reference evidence="17" key="1">
    <citation type="submission" date="2023-09" db="EMBL/GenBank/DDBJ databases">
        <authorList>
            <person name="Li S."/>
            <person name="Li X."/>
            <person name="Zhang C."/>
            <person name="Zhao Z."/>
        </authorList>
    </citation>
    <scope>NUCLEOTIDE SEQUENCE [LARGE SCALE GENOMIC DNA]</scope>
    <source>
        <strain evidence="17">SQ345</strain>
    </source>
</reference>
<dbReference type="PANTHER" id="PTHR36570">
    <property type="entry name" value="DISULFIDE BOND FORMATION PROTEIN B"/>
    <property type="match status" value="1"/>
</dbReference>
<dbReference type="RefSeq" id="WP_348386452.1">
    <property type="nucleotide sequence ID" value="NZ_CP134146.1"/>
</dbReference>
<name>A0ABY9TG97_9GAMM</name>
<evidence type="ECO:0000256" key="5">
    <source>
        <dbReference type="ARBA" id="ARBA00022519"/>
    </source>
</evidence>
<dbReference type="Proteomes" id="UP001248581">
    <property type="component" value="Chromosome"/>
</dbReference>
<dbReference type="NCBIfam" id="NF002485">
    <property type="entry name" value="PRK01749.1"/>
    <property type="match status" value="1"/>
</dbReference>
<keyword evidence="6 14" id="KW-0812">Transmembrane</keyword>
<dbReference type="EMBL" id="CP134146">
    <property type="protein sequence ID" value="WNC67288.1"/>
    <property type="molecule type" value="Genomic_DNA"/>
</dbReference>
<keyword evidence="17" id="KW-1185">Reference proteome</keyword>
<evidence type="ECO:0000256" key="9">
    <source>
        <dbReference type="ARBA" id="ARBA00023002"/>
    </source>
</evidence>
<keyword evidence="11 14" id="KW-1015">Disulfide bond</keyword>
<accession>A0ABY9TG97</accession>
<keyword evidence="3 14" id="KW-0813">Transport</keyword>
<evidence type="ECO:0000313" key="17">
    <source>
        <dbReference type="Proteomes" id="UP001248581"/>
    </source>
</evidence>
<protein>
    <recommendedName>
        <fullName evidence="14">Disulfide bond formation protein B</fullName>
    </recommendedName>
    <alternativeName>
        <fullName evidence="14">Disulfide oxidoreductase</fullName>
    </alternativeName>
</protein>
<dbReference type="InterPro" id="IPR023380">
    <property type="entry name" value="DsbB-like_sf"/>
</dbReference>
<feature type="transmembrane region" description="Helical" evidence="15">
    <location>
        <begin position="147"/>
        <end position="168"/>
    </location>
</feature>
<feature type="transmembrane region" description="Helical" evidence="15">
    <location>
        <begin position="72"/>
        <end position="90"/>
    </location>
</feature>
<dbReference type="InterPro" id="IPR050183">
    <property type="entry name" value="DsbB"/>
</dbReference>
<evidence type="ECO:0000256" key="10">
    <source>
        <dbReference type="ARBA" id="ARBA00023136"/>
    </source>
</evidence>
<keyword evidence="9 14" id="KW-0560">Oxidoreductase</keyword>
<comment type="caution">
    <text evidence="14">Lacks conserved residue(s) required for the propagation of feature annotation.</text>
</comment>
<evidence type="ECO:0000256" key="8">
    <source>
        <dbReference type="ARBA" id="ARBA00022989"/>
    </source>
</evidence>
<evidence type="ECO:0000256" key="14">
    <source>
        <dbReference type="HAMAP-Rule" id="MF_00286"/>
    </source>
</evidence>
<keyword evidence="10 14" id="KW-0472">Membrane</keyword>
<dbReference type="Pfam" id="PF02600">
    <property type="entry name" value="DsbB"/>
    <property type="match status" value="1"/>
</dbReference>
<feature type="topological domain" description="Cytoplasmic" evidence="14">
    <location>
        <begin position="166"/>
        <end position="175"/>
    </location>
</feature>
<evidence type="ECO:0000256" key="1">
    <source>
        <dbReference type="ARBA" id="ARBA00004429"/>
    </source>
</evidence>
<evidence type="ECO:0000256" key="11">
    <source>
        <dbReference type="ARBA" id="ARBA00023157"/>
    </source>
</evidence>
<dbReference type="HAMAP" id="MF_00286">
    <property type="entry name" value="DsbB"/>
    <property type="match status" value="1"/>
</dbReference>
<organism evidence="16 17">
    <name type="scientific">Thalassotalea nanhaiensis</name>
    <dbReference type="NCBI Taxonomy" id="3065648"/>
    <lineage>
        <taxon>Bacteria</taxon>
        <taxon>Pseudomonadati</taxon>
        <taxon>Pseudomonadota</taxon>
        <taxon>Gammaproteobacteria</taxon>
        <taxon>Alteromonadales</taxon>
        <taxon>Colwelliaceae</taxon>
        <taxon>Thalassotalea</taxon>
    </lineage>
</organism>
<evidence type="ECO:0000256" key="15">
    <source>
        <dbReference type="SAM" id="Phobius"/>
    </source>
</evidence>